<dbReference type="SUPFAM" id="SSF88946">
    <property type="entry name" value="Sigma2 domain of RNA polymerase sigma factors"/>
    <property type="match status" value="1"/>
</dbReference>
<dbReference type="Gene3D" id="1.10.1740.10">
    <property type="match status" value="1"/>
</dbReference>
<evidence type="ECO:0000256" key="6">
    <source>
        <dbReference type="RuleBase" id="RU000716"/>
    </source>
</evidence>
<dbReference type="InterPro" id="IPR007627">
    <property type="entry name" value="RNA_pol_sigma70_r2"/>
</dbReference>
<dbReference type="InterPro" id="IPR000838">
    <property type="entry name" value="RNA_pol_sigma70_ECF_CS"/>
</dbReference>
<comment type="similarity">
    <text evidence="1 6">Belongs to the sigma-70 factor family. ECF subfamily.</text>
</comment>
<organism evidence="8 9">
    <name type="scientific">Flammeovirga aprica JL-4</name>
    <dbReference type="NCBI Taxonomy" id="694437"/>
    <lineage>
        <taxon>Bacteria</taxon>
        <taxon>Pseudomonadati</taxon>
        <taxon>Bacteroidota</taxon>
        <taxon>Cytophagia</taxon>
        <taxon>Cytophagales</taxon>
        <taxon>Flammeovirgaceae</taxon>
        <taxon>Flammeovirga</taxon>
    </lineage>
</organism>
<evidence type="ECO:0000313" key="8">
    <source>
        <dbReference type="EMBL" id="NME68447.1"/>
    </source>
</evidence>
<dbReference type="Pfam" id="PF04542">
    <property type="entry name" value="Sigma70_r2"/>
    <property type="match status" value="1"/>
</dbReference>
<evidence type="ECO:0000256" key="1">
    <source>
        <dbReference type="ARBA" id="ARBA00010641"/>
    </source>
</evidence>
<dbReference type="InterPro" id="IPR013324">
    <property type="entry name" value="RNA_pol_sigma_r3/r4-like"/>
</dbReference>
<feature type="domain" description="RNA polymerase sigma-70 region 2" evidence="7">
    <location>
        <begin position="11"/>
        <end position="76"/>
    </location>
</feature>
<dbReference type="GO" id="GO:0003677">
    <property type="term" value="F:DNA binding"/>
    <property type="evidence" value="ECO:0007669"/>
    <property type="project" value="UniProtKB-KW"/>
</dbReference>
<evidence type="ECO:0000256" key="4">
    <source>
        <dbReference type="ARBA" id="ARBA00023125"/>
    </source>
</evidence>
<dbReference type="PROSITE" id="PS01063">
    <property type="entry name" value="SIGMA70_ECF"/>
    <property type="match status" value="1"/>
</dbReference>
<name>A0A7X9RU35_9BACT</name>
<evidence type="ECO:0000256" key="3">
    <source>
        <dbReference type="ARBA" id="ARBA00023082"/>
    </source>
</evidence>
<proteinExistence type="inferred from homology"/>
<dbReference type="GO" id="GO:0016987">
    <property type="term" value="F:sigma factor activity"/>
    <property type="evidence" value="ECO:0007669"/>
    <property type="project" value="UniProtKB-KW"/>
</dbReference>
<evidence type="ECO:0000259" key="7">
    <source>
        <dbReference type="Pfam" id="PF04542"/>
    </source>
</evidence>
<gene>
    <name evidence="8" type="ORF">HHU12_10800</name>
</gene>
<evidence type="ECO:0000256" key="5">
    <source>
        <dbReference type="ARBA" id="ARBA00023163"/>
    </source>
</evidence>
<keyword evidence="4 6" id="KW-0238">DNA-binding</keyword>
<dbReference type="InterPro" id="IPR039425">
    <property type="entry name" value="RNA_pol_sigma-70-like"/>
</dbReference>
<dbReference type="SUPFAM" id="SSF88659">
    <property type="entry name" value="Sigma3 and sigma4 domains of RNA polymerase sigma factors"/>
    <property type="match status" value="1"/>
</dbReference>
<dbReference type="InterPro" id="IPR013325">
    <property type="entry name" value="RNA_pol_sigma_r2"/>
</dbReference>
<dbReference type="EMBL" id="JABANE010000024">
    <property type="protein sequence ID" value="NME68447.1"/>
    <property type="molecule type" value="Genomic_DNA"/>
</dbReference>
<sequence length="181" mass="21374">MDTVDNVTEWVNEYSDELYAWALKRTQNVHLSEDLVQDTFVAAYQSIERYKGESSPKTWLHSILKHKMLDHFRKEKVKEKYENQSAFFQKNESWDKHNNPTLWSTMDVTLLDNPGFNDALASCLDKLPQKWKTAVVGKYLTDKKAGDICKELSITTSNYWQIVHRAKLNLRNCIEHNWFQE</sequence>
<dbReference type="RefSeq" id="WP_169656751.1">
    <property type="nucleotide sequence ID" value="NZ_JABANE010000024.1"/>
</dbReference>
<dbReference type="PANTHER" id="PTHR43133:SF8">
    <property type="entry name" value="RNA POLYMERASE SIGMA FACTOR HI_1459-RELATED"/>
    <property type="match status" value="1"/>
</dbReference>
<accession>A0A7X9RU35</accession>
<dbReference type="Proteomes" id="UP000576082">
    <property type="component" value="Unassembled WGS sequence"/>
</dbReference>
<keyword evidence="2 6" id="KW-0805">Transcription regulation</keyword>
<keyword evidence="3 6" id="KW-0731">Sigma factor</keyword>
<dbReference type="GO" id="GO:0006352">
    <property type="term" value="P:DNA-templated transcription initiation"/>
    <property type="evidence" value="ECO:0007669"/>
    <property type="project" value="InterPro"/>
</dbReference>
<reference evidence="8 9" key="1">
    <citation type="submission" date="2020-04" db="EMBL/GenBank/DDBJ databases">
        <title>Flammeovirga sp. SR4, a novel species isolated from seawater.</title>
        <authorList>
            <person name="Wang X."/>
        </authorList>
    </citation>
    <scope>NUCLEOTIDE SEQUENCE [LARGE SCALE GENOMIC DNA]</scope>
    <source>
        <strain evidence="8 9">ATCC 23126</strain>
    </source>
</reference>
<evidence type="ECO:0000313" key="9">
    <source>
        <dbReference type="Proteomes" id="UP000576082"/>
    </source>
</evidence>
<keyword evidence="5 6" id="KW-0804">Transcription</keyword>
<evidence type="ECO:0000256" key="2">
    <source>
        <dbReference type="ARBA" id="ARBA00023015"/>
    </source>
</evidence>
<protein>
    <recommendedName>
        <fullName evidence="6">RNA polymerase sigma factor</fullName>
    </recommendedName>
</protein>
<dbReference type="PANTHER" id="PTHR43133">
    <property type="entry name" value="RNA POLYMERASE ECF-TYPE SIGMA FACTO"/>
    <property type="match status" value="1"/>
</dbReference>
<dbReference type="AlphaFoldDB" id="A0A7X9RU35"/>
<keyword evidence="9" id="KW-1185">Reference proteome</keyword>
<comment type="caution">
    <text evidence="8">The sequence shown here is derived from an EMBL/GenBank/DDBJ whole genome shotgun (WGS) entry which is preliminary data.</text>
</comment>
<dbReference type="NCBIfam" id="TIGR02937">
    <property type="entry name" value="sigma70-ECF"/>
    <property type="match status" value="1"/>
</dbReference>
<dbReference type="InterPro" id="IPR014284">
    <property type="entry name" value="RNA_pol_sigma-70_dom"/>
</dbReference>